<gene>
    <name evidence="4" type="ORF">O3I_010270</name>
</gene>
<evidence type="ECO:0000259" key="3">
    <source>
        <dbReference type="SMART" id="SM00903"/>
    </source>
</evidence>
<name>K0ET21_NOCB7</name>
<protein>
    <submittedName>
        <fullName evidence="4">Flavin reductase domain-containing protein</fullName>
    </submittedName>
</protein>
<keyword evidence="5" id="KW-1185">Reference proteome</keyword>
<dbReference type="PANTHER" id="PTHR30466">
    <property type="entry name" value="FLAVIN REDUCTASE"/>
    <property type="match status" value="1"/>
</dbReference>
<dbReference type="KEGG" id="nbr:O3I_010270"/>
<dbReference type="Proteomes" id="UP000006304">
    <property type="component" value="Chromosome"/>
</dbReference>
<accession>K0ET21</accession>
<dbReference type="eggNOG" id="COG1853">
    <property type="taxonomic scope" value="Bacteria"/>
</dbReference>
<dbReference type="SUPFAM" id="SSF50475">
    <property type="entry name" value="FMN-binding split barrel"/>
    <property type="match status" value="1"/>
</dbReference>
<dbReference type="GO" id="GO:0042602">
    <property type="term" value="F:riboflavin reductase (NADPH) activity"/>
    <property type="evidence" value="ECO:0007669"/>
    <property type="project" value="TreeGrafter"/>
</dbReference>
<evidence type="ECO:0000313" key="4">
    <source>
        <dbReference type="EMBL" id="AFU00015.1"/>
    </source>
</evidence>
<dbReference type="EMBL" id="CP003876">
    <property type="protein sequence ID" value="AFU00015.1"/>
    <property type="molecule type" value="Genomic_DNA"/>
</dbReference>
<evidence type="ECO:0000256" key="1">
    <source>
        <dbReference type="ARBA" id="ARBA00008898"/>
    </source>
</evidence>
<dbReference type="GO" id="GO:0010181">
    <property type="term" value="F:FMN binding"/>
    <property type="evidence" value="ECO:0007669"/>
    <property type="project" value="InterPro"/>
</dbReference>
<dbReference type="AlphaFoldDB" id="K0ET21"/>
<comment type="similarity">
    <text evidence="1">Belongs to the non-flavoprotein flavin reductase family.</text>
</comment>
<evidence type="ECO:0000313" key="5">
    <source>
        <dbReference type="Proteomes" id="UP000006304"/>
    </source>
</evidence>
<dbReference type="STRING" id="1133849.O3I_010270"/>
<sequence>MVLDCPLAVVASRADLRRGSAAADPSVRTMSDNATADRSAFDAVIAAADYPVFVVTTHAGGRNAGCLVGFTSQVSIDPPRFLVGISKTNFTYGVAARAEQLAVHLLSREQSSLAALFGAETGDDINKFAHCKWRPGPADVPILDAAAGWFTGRILARHDLGDHVGMVVEPTAAAAPPTGKEALRYRAVADLKPGHVA</sequence>
<dbReference type="HOGENOM" id="CLU_059021_0_1_11"/>
<dbReference type="PANTHER" id="PTHR30466:SF15">
    <property type="entry name" value="POSSIBLE OXIDOREDUCTASE"/>
    <property type="match status" value="1"/>
</dbReference>
<dbReference type="InterPro" id="IPR012349">
    <property type="entry name" value="Split_barrel_FMN-bd"/>
</dbReference>
<reference evidence="4 5" key="1">
    <citation type="journal article" date="2012" name="J. Bacteriol.">
        <title>Complete genome sequence of Nocardia brasiliensis HUJEG-1.</title>
        <authorList>
            <person name="Vera-Cabrera L."/>
            <person name="Ortiz-Lopez R."/>
            <person name="Elizondo-Gonzalez R."/>
            <person name="Perez-Maya A.A."/>
            <person name="Ocampo-Candiani J."/>
        </authorList>
    </citation>
    <scope>NUCLEOTIDE SEQUENCE [LARGE SCALE GENOMIC DNA]</scope>
    <source>
        <strain evidence="5">ATCC 700358</strain>
    </source>
</reference>
<dbReference type="SMART" id="SM00903">
    <property type="entry name" value="Flavin_Reduct"/>
    <property type="match status" value="1"/>
</dbReference>
<dbReference type="Pfam" id="PF01613">
    <property type="entry name" value="Flavin_Reduct"/>
    <property type="match status" value="1"/>
</dbReference>
<keyword evidence="2" id="KW-0560">Oxidoreductase</keyword>
<proteinExistence type="inferred from homology"/>
<dbReference type="InterPro" id="IPR050268">
    <property type="entry name" value="NADH-dep_flavin_reductase"/>
</dbReference>
<dbReference type="Gene3D" id="2.30.110.10">
    <property type="entry name" value="Electron Transport, Fmn-binding Protein, Chain A"/>
    <property type="match status" value="1"/>
</dbReference>
<feature type="domain" description="Flavin reductase like" evidence="3">
    <location>
        <begin position="45"/>
        <end position="192"/>
    </location>
</feature>
<dbReference type="InterPro" id="IPR002563">
    <property type="entry name" value="Flavin_Rdtase-like_dom"/>
</dbReference>
<organism evidence="4 5">
    <name type="scientific">Nocardia brasiliensis (strain ATCC 700358 / HUJEG-1)</name>
    <dbReference type="NCBI Taxonomy" id="1133849"/>
    <lineage>
        <taxon>Bacteria</taxon>
        <taxon>Bacillati</taxon>
        <taxon>Actinomycetota</taxon>
        <taxon>Actinomycetes</taxon>
        <taxon>Mycobacteriales</taxon>
        <taxon>Nocardiaceae</taxon>
        <taxon>Nocardia</taxon>
    </lineage>
</organism>
<evidence type="ECO:0000256" key="2">
    <source>
        <dbReference type="ARBA" id="ARBA00023002"/>
    </source>
</evidence>